<keyword evidence="4" id="KW-1185">Reference proteome</keyword>
<dbReference type="RefSeq" id="WP_073278486.1">
    <property type="nucleotide sequence ID" value="NZ_FRAC01000021.1"/>
</dbReference>
<dbReference type="PANTHER" id="PTHR34216">
    <property type="match status" value="1"/>
</dbReference>
<evidence type="ECO:0000313" key="3">
    <source>
        <dbReference type="EMBL" id="SHL00391.1"/>
    </source>
</evidence>
<sequence>MSFHTILYHEIREAAVFDPSHPSPINVKQDYKDVLPSPLFITLEAFQEQMKYLKELGCHTLTLKEVRDFYYEDKSLPDKSILLTFDDCYQALKHYAYPILKEYGFHAVAFAVTGWLNSEPQAFQPDKSICLTKEELIAMEDVFEYANHTHHFHTRTDGKTGRIMTEPEEAFAADLAVCNSHSFLSAKDTFAYPFGLFEERNVELLRREHFKLAFTCISGSNEKDTDPLLLRRNVIPYTADMGTFKALAGIA</sequence>
<keyword evidence="1" id="KW-0732">Signal</keyword>
<dbReference type="Pfam" id="PF01522">
    <property type="entry name" value="Polysacc_deac_1"/>
    <property type="match status" value="1"/>
</dbReference>
<dbReference type="GO" id="GO:0016810">
    <property type="term" value="F:hydrolase activity, acting on carbon-nitrogen (but not peptide) bonds"/>
    <property type="evidence" value="ECO:0007669"/>
    <property type="project" value="InterPro"/>
</dbReference>
<accession>A0A1M6X3A7</accession>
<dbReference type="GO" id="GO:0005975">
    <property type="term" value="P:carbohydrate metabolic process"/>
    <property type="evidence" value="ECO:0007669"/>
    <property type="project" value="InterPro"/>
</dbReference>
<protein>
    <submittedName>
        <fullName evidence="3">Peptidoglycan/xylan/chitin deacetylase, PgdA/CDA1 family</fullName>
    </submittedName>
</protein>
<dbReference type="Proteomes" id="UP000184386">
    <property type="component" value="Unassembled WGS sequence"/>
</dbReference>
<reference evidence="3 4" key="1">
    <citation type="submission" date="2016-11" db="EMBL/GenBank/DDBJ databases">
        <authorList>
            <person name="Jaros S."/>
            <person name="Januszkiewicz K."/>
            <person name="Wedrychowicz H."/>
        </authorList>
    </citation>
    <scope>NUCLEOTIDE SEQUENCE [LARGE SCALE GENOMIC DNA]</scope>
    <source>
        <strain evidence="3 4">DSM 15929</strain>
    </source>
</reference>
<dbReference type="OrthoDB" id="9778320at2"/>
<organism evidence="3 4">
    <name type="scientific">Anaerocolumna jejuensis DSM 15929</name>
    <dbReference type="NCBI Taxonomy" id="1121322"/>
    <lineage>
        <taxon>Bacteria</taxon>
        <taxon>Bacillati</taxon>
        <taxon>Bacillota</taxon>
        <taxon>Clostridia</taxon>
        <taxon>Lachnospirales</taxon>
        <taxon>Lachnospiraceae</taxon>
        <taxon>Anaerocolumna</taxon>
    </lineage>
</organism>
<evidence type="ECO:0000259" key="2">
    <source>
        <dbReference type="PROSITE" id="PS51677"/>
    </source>
</evidence>
<evidence type="ECO:0000256" key="1">
    <source>
        <dbReference type="ARBA" id="ARBA00022729"/>
    </source>
</evidence>
<dbReference type="EMBL" id="FRAC01000021">
    <property type="protein sequence ID" value="SHL00391.1"/>
    <property type="molecule type" value="Genomic_DNA"/>
</dbReference>
<dbReference type="InterPro" id="IPR002509">
    <property type="entry name" value="NODB_dom"/>
</dbReference>
<dbReference type="Gene3D" id="3.20.20.370">
    <property type="entry name" value="Glycoside hydrolase/deacetylase"/>
    <property type="match status" value="1"/>
</dbReference>
<proteinExistence type="predicted"/>
<dbReference type="AlphaFoldDB" id="A0A1M6X3A7"/>
<evidence type="ECO:0000313" key="4">
    <source>
        <dbReference type="Proteomes" id="UP000184386"/>
    </source>
</evidence>
<gene>
    <name evidence="3" type="ORF">SAMN02745136_03867</name>
</gene>
<name>A0A1M6X3A7_9FIRM</name>
<dbReference type="STRING" id="1121322.SAMN02745136_03867"/>
<dbReference type="InterPro" id="IPR051398">
    <property type="entry name" value="Polysacch_Deacetylase"/>
</dbReference>
<feature type="domain" description="NodB homology" evidence="2">
    <location>
        <begin position="79"/>
        <end position="251"/>
    </location>
</feature>
<dbReference type="SUPFAM" id="SSF88713">
    <property type="entry name" value="Glycoside hydrolase/deacetylase"/>
    <property type="match status" value="1"/>
</dbReference>
<dbReference type="PANTHER" id="PTHR34216:SF7">
    <property type="entry name" value="POLY-BETA-1,6-N-ACETYL-D-GLUCOSAMINE N-DEACETYLASE"/>
    <property type="match status" value="1"/>
</dbReference>
<dbReference type="InterPro" id="IPR011330">
    <property type="entry name" value="Glyco_hydro/deAcase_b/a-brl"/>
</dbReference>
<dbReference type="PROSITE" id="PS51677">
    <property type="entry name" value="NODB"/>
    <property type="match status" value="1"/>
</dbReference>